<protein>
    <submittedName>
        <fullName evidence="2">Uncharacterized protein</fullName>
    </submittedName>
</protein>
<keyword evidence="3" id="KW-1185">Reference proteome</keyword>
<name>A0A2S4JKN3_9SPIO</name>
<evidence type="ECO:0000313" key="3">
    <source>
        <dbReference type="Proteomes" id="UP000237350"/>
    </source>
</evidence>
<dbReference type="EMBL" id="LPWH01000080">
    <property type="protein sequence ID" value="POR00106.1"/>
    <property type="molecule type" value="Genomic_DNA"/>
</dbReference>
<evidence type="ECO:0000256" key="1">
    <source>
        <dbReference type="SAM" id="MobiDB-lite"/>
    </source>
</evidence>
<dbReference type="Proteomes" id="UP000237350">
    <property type="component" value="Unassembled WGS sequence"/>
</dbReference>
<comment type="caution">
    <text evidence="2">The sequence shown here is derived from an EMBL/GenBank/DDBJ whole genome shotgun (WGS) entry which is preliminary data.</text>
</comment>
<gene>
    <name evidence="2" type="ORF">AU468_09865</name>
</gene>
<feature type="region of interest" description="Disordered" evidence="1">
    <location>
        <begin position="71"/>
        <end position="90"/>
    </location>
</feature>
<evidence type="ECO:0000313" key="2">
    <source>
        <dbReference type="EMBL" id="POR00106.1"/>
    </source>
</evidence>
<accession>A0A2S4JKN3</accession>
<sequence>MREDPCSECREEEESVGEEMLRAKHGNPDNPLRIGDIEIECYVLENEQRVLVSSGLSKALNLKTGQKTHPAKLQAFFKDPSSSPRSNTLG</sequence>
<dbReference type="AlphaFoldDB" id="A0A2S4JKN3"/>
<feature type="compositionally biased region" description="Polar residues" evidence="1">
    <location>
        <begin position="80"/>
        <end position="90"/>
    </location>
</feature>
<proteinExistence type="predicted"/>
<organism evidence="2 3">
    <name type="scientific">Alkalispirochaeta sphaeroplastigenens</name>
    <dbReference type="NCBI Taxonomy" id="1187066"/>
    <lineage>
        <taxon>Bacteria</taxon>
        <taxon>Pseudomonadati</taxon>
        <taxon>Spirochaetota</taxon>
        <taxon>Spirochaetia</taxon>
        <taxon>Spirochaetales</taxon>
        <taxon>Spirochaetaceae</taxon>
        <taxon>Alkalispirochaeta</taxon>
    </lineage>
</organism>
<reference evidence="3" key="1">
    <citation type="submission" date="2015-12" db="EMBL/GenBank/DDBJ databases">
        <authorList>
            <person name="Lodha T.D."/>
            <person name="Chintalapati S."/>
            <person name="Chintalapati V.R."/>
            <person name="Sravanthi T."/>
        </authorList>
    </citation>
    <scope>NUCLEOTIDE SEQUENCE [LARGE SCALE GENOMIC DNA]</scope>
    <source>
        <strain evidence="3">JC133</strain>
    </source>
</reference>